<keyword evidence="2" id="KW-1185">Reference proteome</keyword>
<dbReference type="eggNOG" id="KOG1886">
    <property type="taxonomic scope" value="Eukaryota"/>
</dbReference>
<organism evidence="1 2">
    <name type="scientific">Vitis vinifera</name>
    <name type="common">Grape</name>
    <dbReference type="NCBI Taxonomy" id="29760"/>
    <lineage>
        <taxon>Eukaryota</taxon>
        <taxon>Viridiplantae</taxon>
        <taxon>Streptophyta</taxon>
        <taxon>Embryophyta</taxon>
        <taxon>Tracheophyta</taxon>
        <taxon>Spermatophyta</taxon>
        <taxon>Magnoliopsida</taxon>
        <taxon>eudicotyledons</taxon>
        <taxon>Gunneridae</taxon>
        <taxon>Pentapetalae</taxon>
        <taxon>rosids</taxon>
        <taxon>Vitales</taxon>
        <taxon>Vitaceae</taxon>
        <taxon>Viteae</taxon>
        <taxon>Vitis</taxon>
    </lineage>
</organism>
<dbReference type="OrthoDB" id="1917005at2759"/>
<proteinExistence type="predicted"/>
<dbReference type="AlphaFoldDB" id="F6HPL9"/>
<dbReference type="PANTHER" id="PTHR46548">
    <property type="entry name" value="BAH AND TFIIS DOMAIN-CONTAINING PROTEIN-RELATED"/>
    <property type="match status" value="1"/>
</dbReference>
<name>F6HPL9_VITVI</name>
<dbReference type="Proteomes" id="UP000009183">
    <property type="component" value="Chromosome 1"/>
</dbReference>
<evidence type="ECO:0000313" key="1">
    <source>
        <dbReference type="EMBL" id="CCB56647.1"/>
    </source>
</evidence>
<accession>F6HPL9</accession>
<reference evidence="2" key="1">
    <citation type="journal article" date="2007" name="Nature">
        <title>The grapevine genome sequence suggests ancestral hexaploidization in major angiosperm phyla.</title>
        <authorList>
            <consortium name="The French-Italian Public Consortium for Grapevine Genome Characterization."/>
            <person name="Jaillon O."/>
            <person name="Aury J.-M."/>
            <person name="Noel B."/>
            <person name="Policriti A."/>
            <person name="Clepet C."/>
            <person name="Casagrande A."/>
            <person name="Choisne N."/>
            <person name="Aubourg S."/>
            <person name="Vitulo N."/>
            <person name="Jubin C."/>
            <person name="Vezzi A."/>
            <person name="Legeai F."/>
            <person name="Hugueney P."/>
            <person name="Dasilva C."/>
            <person name="Horner D."/>
            <person name="Mica E."/>
            <person name="Jublot D."/>
            <person name="Poulain J."/>
            <person name="Bruyere C."/>
            <person name="Billault A."/>
            <person name="Segurens B."/>
            <person name="Gouyvenoux M."/>
            <person name="Ugarte E."/>
            <person name="Cattonaro F."/>
            <person name="Anthouard V."/>
            <person name="Vico V."/>
            <person name="Del Fabbro C."/>
            <person name="Alaux M."/>
            <person name="Di Gaspero G."/>
            <person name="Dumas V."/>
            <person name="Felice N."/>
            <person name="Paillard S."/>
            <person name="Juman I."/>
            <person name="Moroldo M."/>
            <person name="Scalabrin S."/>
            <person name="Canaguier A."/>
            <person name="Le Clainche I."/>
            <person name="Malacrida G."/>
            <person name="Durand E."/>
            <person name="Pesole G."/>
            <person name="Laucou V."/>
            <person name="Chatelet P."/>
            <person name="Merdinoglu D."/>
            <person name="Delledonne M."/>
            <person name="Pezzotti M."/>
            <person name="Lecharny A."/>
            <person name="Scarpelli C."/>
            <person name="Artiguenave F."/>
            <person name="Pe M.E."/>
            <person name="Valle G."/>
            <person name="Morgante M."/>
            <person name="Caboche M."/>
            <person name="Adam-Blondon A.-F."/>
            <person name="Weissenbach J."/>
            <person name="Quetier F."/>
            <person name="Wincker P."/>
        </authorList>
    </citation>
    <scope>NUCLEOTIDE SEQUENCE [LARGE SCALE GENOMIC DNA]</scope>
    <source>
        <strain evidence="2">cv. Pinot noir / PN40024</strain>
    </source>
</reference>
<protein>
    <submittedName>
        <fullName evidence="1">Uncharacterized protein</fullName>
    </submittedName>
</protein>
<dbReference type="InParanoid" id="F6HPL9"/>
<gene>
    <name evidence="1" type="ordered locus">VIT_01s0026g00420</name>
</gene>
<evidence type="ECO:0000313" key="2">
    <source>
        <dbReference type="Proteomes" id="UP000009183"/>
    </source>
</evidence>
<sequence>MFGGLPASITVAAAAKGPFVPPDDLLRSKGELGWKGSAATSAFRPAEPRKTLEMPLNALNVPSDATSGKQNRPLLDFDLNMPDERILEDMTSRSSAQETSSTCDLVSSRDLAHDRPMGSAPICCSGGLDLDLNQSDEVTDMGHHSASNSHRLAVPLLPVKSSSSVGFPNGEVVVRRDFDLNNGPVPDEVSAEPSSFSQHAQSSMASQPPVACLRMKNTDIGNFSSWFPPANNIQLSQFHPSCLIGSNYFQLLQLMGLSTGGTPFNPDVYRGPVLSPSPAVPFPSTPFQYPLFSSRTNFPLLPATFSGSSTSFTDSSSAGKFCSPIVNS</sequence>
<dbReference type="HOGENOM" id="CLU_848397_0_0_1"/>
<dbReference type="PANTHER" id="PTHR46548:SF1">
    <property type="entry name" value="BAH AND TFIIS DOMAIN-CONTAINING PROTEIN-RELATED"/>
    <property type="match status" value="1"/>
</dbReference>
<dbReference type="EMBL" id="FN596002">
    <property type="protein sequence ID" value="CCB56647.1"/>
    <property type="molecule type" value="Genomic_DNA"/>
</dbReference>
<dbReference type="PaxDb" id="29760-VIT_01s0026g00420.t01"/>